<feature type="non-terminal residue" evidence="1">
    <location>
        <position position="163"/>
    </location>
</feature>
<evidence type="ECO:0000313" key="1">
    <source>
        <dbReference type="EMBL" id="ELQ69291.1"/>
    </source>
</evidence>
<sequence>TFGPRAQNAPAEPDPAVVIAKAALLRDFFYAHRESLAFSQLDVPLGDQSGMLRSKAQGSANSTVAVKVAQAIRPIDPFVNGTLPGTVKLIDLVPRRGNNGDLHRAPTDVGHDSVRGKSMWARVAPADAPMALTMGDRACKSCCWSAARPAKNGPGDLGDDARL</sequence>
<dbReference type="EMBL" id="JH795254">
    <property type="protein sequence ID" value="ELQ69291.1"/>
    <property type="molecule type" value="Genomic_DNA"/>
</dbReference>
<proteinExistence type="predicted"/>
<accession>L7JM07</accession>
<organism>
    <name type="scientific">Pyricularia oryzae (strain P131)</name>
    <name type="common">Rice blast fungus</name>
    <name type="synonym">Magnaporthe oryzae</name>
    <dbReference type="NCBI Taxonomy" id="1143193"/>
    <lineage>
        <taxon>Eukaryota</taxon>
        <taxon>Fungi</taxon>
        <taxon>Dikarya</taxon>
        <taxon>Ascomycota</taxon>
        <taxon>Pezizomycotina</taxon>
        <taxon>Sordariomycetes</taxon>
        <taxon>Sordariomycetidae</taxon>
        <taxon>Magnaporthales</taxon>
        <taxon>Pyriculariaceae</taxon>
        <taxon>Pyricularia</taxon>
    </lineage>
</organism>
<protein>
    <submittedName>
        <fullName evidence="1">Uncharacterized protein</fullName>
    </submittedName>
</protein>
<name>L7JM07_PYRO1</name>
<gene>
    <name evidence="1" type="ORF">OOW_P131scaffold00177g61</name>
</gene>
<reference evidence="1" key="1">
    <citation type="journal article" date="2012" name="PLoS Genet.">
        <title>Comparative analysis of the genomes of two field isolates of the rice blast fungus Magnaporthe oryzae.</title>
        <authorList>
            <person name="Xue M."/>
            <person name="Yang J."/>
            <person name="Li Z."/>
            <person name="Hu S."/>
            <person name="Yao N."/>
            <person name="Dean R.A."/>
            <person name="Zhao W."/>
            <person name="Shen M."/>
            <person name="Zhang H."/>
            <person name="Li C."/>
            <person name="Liu L."/>
            <person name="Cao L."/>
            <person name="Xu X."/>
            <person name="Xing Y."/>
            <person name="Hsiang T."/>
            <person name="Zhang Z."/>
            <person name="Xu J.R."/>
            <person name="Peng Y.L."/>
        </authorList>
    </citation>
    <scope>NUCLEOTIDE SEQUENCE [LARGE SCALE GENOMIC DNA]</scope>
    <source>
        <strain evidence="1">P131</strain>
    </source>
</reference>
<dbReference type="AlphaFoldDB" id="L7JM07"/>